<organism evidence="2 3">
    <name type="scientific">Belliella alkalica</name>
    <dbReference type="NCBI Taxonomy" id="1730871"/>
    <lineage>
        <taxon>Bacteria</taxon>
        <taxon>Pseudomonadati</taxon>
        <taxon>Bacteroidota</taxon>
        <taxon>Cytophagia</taxon>
        <taxon>Cytophagales</taxon>
        <taxon>Cyclobacteriaceae</taxon>
        <taxon>Belliella</taxon>
    </lineage>
</organism>
<dbReference type="InterPro" id="IPR000477">
    <property type="entry name" value="RT_dom"/>
</dbReference>
<dbReference type="InterPro" id="IPR043128">
    <property type="entry name" value="Rev_trsase/Diguanyl_cyclase"/>
</dbReference>
<protein>
    <submittedName>
        <fullName evidence="2">Reverse transcriptase domain-containing protein</fullName>
    </submittedName>
</protein>
<gene>
    <name evidence="2" type="ORF">MM213_09795</name>
</gene>
<dbReference type="EMBL" id="JAKZGO010000007">
    <property type="protein sequence ID" value="MCH7413776.1"/>
    <property type="molecule type" value="Genomic_DNA"/>
</dbReference>
<keyword evidence="2" id="KW-0808">Transferase</keyword>
<keyword evidence="2" id="KW-0548">Nucleotidyltransferase</keyword>
<comment type="caution">
    <text evidence="2">The sequence shown here is derived from an EMBL/GenBank/DDBJ whole genome shotgun (WGS) entry which is preliminary data.</text>
</comment>
<keyword evidence="2" id="KW-0695">RNA-directed DNA polymerase</keyword>
<dbReference type="InterPro" id="IPR043502">
    <property type="entry name" value="DNA/RNA_pol_sf"/>
</dbReference>
<evidence type="ECO:0000313" key="2">
    <source>
        <dbReference type="EMBL" id="MCH7413776.1"/>
    </source>
</evidence>
<dbReference type="GO" id="GO:0003964">
    <property type="term" value="F:RNA-directed DNA polymerase activity"/>
    <property type="evidence" value="ECO:0007669"/>
    <property type="project" value="UniProtKB-KW"/>
</dbReference>
<proteinExistence type="predicted"/>
<evidence type="ECO:0000313" key="3">
    <source>
        <dbReference type="Proteomes" id="UP001165430"/>
    </source>
</evidence>
<dbReference type="Pfam" id="PF00078">
    <property type="entry name" value="RVT_1"/>
    <property type="match status" value="1"/>
</dbReference>
<dbReference type="RefSeq" id="WP_241411814.1">
    <property type="nucleotide sequence ID" value="NZ_JAKZGO010000007.1"/>
</dbReference>
<dbReference type="SUPFAM" id="SSF56672">
    <property type="entry name" value="DNA/RNA polymerases"/>
    <property type="match status" value="1"/>
</dbReference>
<sequence>MHYCVDKWLEKLHPSVIMIRYADDLIIHCSSYQKAVETLADLKRRLENCGLKVHPEKTKIVYCKKDGRNLEGYPVQFDFLGFSFQPIRNKLRSGEVICSLIVR</sequence>
<dbReference type="Proteomes" id="UP001165430">
    <property type="component" value="Unassembled WGS sequence"/>
</dbReference>
<accession>A0ABS9VBF8</accession>
<name>A0ABS9VBF8_9BACT</name>
<dbReference type="Gene3D" id="3.30.70.270">
    <property type="match status" value="1"/>
</dbReference>
<keyword evidence="3" id="KW-1185">Reference proteome</keyword>
<reference evidence="2" key="1">
    <citation type="submission" date="2022-03" db="EMBL/GenBank/DDBJ databases">
        <title>De novo assembled genomes of Belliella spp. (Cyclobacteriaceae) strains.</title>
        <authorList>
            <person name="Szabo A."/>
            <person name="Korponai K."/>
            <person name="Felfoldi T."/>
        </authorList>
    </citation>
    <scope>NUCLEOTIDE SEQUENCE</scope>
    <source>
        <strain evidence="2">DSM 111903</strain>
    </source>
</reference>
<evidence type="ECO:0000259" key="1">
    <source>
        <dbReference type="PROSITE" id="PS50878"/>
    </source>
</evidence>
<dbReference type="PROSITE" id="PS50878">
    <property type="entry name" value="RT_POL"/>
    <property type="match status" value="1"/>
</dbReference>
<feature type="domain" description="Reverse transcriptase" evidence="1">
    <location>
        <begin position="1"/>
        <end position="84"/>
    </location>
</feature>